<reference evidence="1 2" key="1">
    <citation type="journal article" date="2008" name="Nat. Biotechnol.">
        <title>Genome sequencing and analysis of the filamentous fungus Penicillium chrysogenum.</title>
        <authorList>
            <person name="van den Berg M.A."/>
            <person name="Albang R."/>
            <person name="Albermann K."/>
            <person name="Badger J.H."/>
            <person name="Daran J.-M."/>
            <person name="Driessen A.J.M."/>
            <person name="Garcia-Estrada C."/>
            <person name="Fedorova N.D."/>
            <person name="Harris D.M."/>
            <person name="Heijne W.H.M."/>
            <person name="Joardar V.S."/>
            <person name="Kiel J.A.K.W."/>
            <person name="Kovalchuk A."/>
            <person name="Martin J.F."/>
            <person name="Nierman W.C."/>
            <person name="Nijland J.G."/>
            <person name="Pronk J.T."/>
            <person name="Roubos J.A."/>
            <person name="van der Klei I.J."/>
            <person name="van Peij N.N.M.E."/>
            <person name="Veenhuis M."/>
            <person name="von Doehren H."/>
            <person name="Wagner C."/>
            <person name="Wortman J.R."/>
            <person name="Bovenberg R.A.L."/>
        </authorList>
    </citation>
    <scope>NUCLEOTIDE SEQUENCE [LARGE SCALE GENOMIC DNA]</scope>
    <source>
        <strain evidence="2">ATCC 28089 / DSM 1075 / NRRL 1951 / Wisconsin 54-1255</strain>
    </source>
</reference>
<dbReference type="EMBL" id="AM920428">
    <property type="protein sequence ID" value="CAP91584.1"/>
    <property type="molecule type" value="Genomic_DNA"/>
</dbReference>
<accession>B6H2F3</accession>
<dbReference type="VEuPathDB" id="FungiDB:PCH_Pc13g05150"/>
<name>B6H2F3_PENRW</name>
<evidence type="ECO:0000313" key="2">
    <source>
        <dbReference type="Proteomes" id="UP000000724"/>
    </source>
</evidence>
<sequence length="268" mass="29398">MALGDATPIAQVKRNSTMGPKPYPAVWIPEHPSLEKFNANLELIVLAPREPHRWTRQLEEVRKATGWASTHRVRDGSVSRPSSVAAGQRGGEALPVVPMVAVHLIEGPGVGPTAPPVWPLYMGNADFVPFNGPLWSRPGLPVTGFGMHLPYTDVHDATAFGHVPSRLALGKLIDCCERTDVTLQDHPLRPNLGGILVVDPWLGYCPKLTMFVPRVSHKIGSHVLRILHPYIADVDVDLNMPSPRKIPDGTPYASKACWINNVILPLRY</sequence>
<dbReference type="Proteomes" id="UP000000724">
    <property type="component" value="Contig Pc00c13"/>
</dbReference>
<proteinExistence type="predicted"/>
<protein>
    <submittedName>
        <fullName evidence="1">Uncharacterized protein</fullName>
    </submittedName>
</protein>
<evidence type="ECO:0000313" key="1">
    <source>
        <dbReference type="EMBL" id="CAP91584.1"/>
    </source>
</evidence>
<dbReference type="HOGENOM" id="CLU_1038653_0_0_1"/>
<dbReference type="AlphaFoldDB" id="B6H2F3"/>
<keyword evidence="2" id="KW-1185">Reference proteome</keyword>
<organism evidence="1 2">
    <name type="scientific">Penicillium rubens (strain ATCC 28089 / DSM 1075 / NRRL 1951 / Wisconsin 54-1255)</name>
    <name type="common">Penicillium chrysogenum</name>
    <dbReference type="NCBI Taxonomy" id="500485"/>
    <lineage>
        <taxon>Eukaryota</taxon>
        <taxon>Fungi</taxon>
        <taxon>Dikarya</taxon>
        <taxon>Ascomycota</taxon>
        <taxon>Pezizomycotina</taxon>
        <taxon>Eurotiomycetes</taxon>
        <taxon>Eurotiomycetidae</taxon>
        <taxon>Eurotiales</taxon>
        <taxon>Aspergillaceae</taxon>
        <taxon>Penicillium</taxon>
        <taxon>Penicillium chrysogenum species complex</taxon>
    </lineage>
</organism>
<gene>
    <name evidence="1" type="ORF">Pc13g05150</name>
    <name evidence="1" type="ORF">PCH_Pc13g05150</name>
</gene>